<feature type="compositionally biased region" description="Polar residues" evidence="5">
    <location>
        <begin position="469"/>
        <end position="486"/>
    </location>
</feature>
<feature type="domain" description="Protein kinase" evidence="6">
    <location>
        <begin position="1"/>
        <end position="162"/>
    </location>
</feature>
<evidence type="ECO:0000259" key="6">
    <source>
        <dbReference type="PROSITE" id="PS50011"/>
    </source>
</evidence>
<feature type="region of interest" description="Disordered" evidence="5">
    <location>
        <begin position="821"/>
        <end position="841"/>
    </location>
</feature>
<dbReference type="Gene3D" id="1.10.510.10">
    <property type="entry name" value="Transferase(Phosphotransferase) domain 1"/>
    <property type="match status" value="1"/>
</dbReference>
<dbReference type="Pfam" id="PF07714">
    <property type="entry name" value="PK_Tyr_Ser-Thr"/>
    <property type="match status" value="1"/>
</dbReference>
<dbReference type="GO" id="GO:0005524">
    <property type="term" value="F:ATP binding"/>
    <property type="evidence" value="ECO:0007669"/>
    <property type="project" value="UniProtKB-KW"/>
</dbReference>
<sequence length="938" mass="105735">MASSDILTVICWAKQVASAIQHLHSRNDPVIYADLKAENDFNVSKNGTLVKNESCDGSVPWMSPEVLECSGVTTMIDVWSFGNFKWELLSRKIPYKNQGIYSIRNFMKNDLPLPLPDDLPIEMRKIFESCWKKNPVERSPIKDIIEMLDVAEQNIDNNYKWILPKEQPEEAKNNQIPIDQYEESLNSFEFNSGGESIKIPIYEAIMLIQRYGTILPKGLDEMKKLGISLHPPTPAKRLKKSKLNKESIGPPINFRHNVSARVRSSSSDDKAFSDEKILIIHRLKKDQDRHRSHDSLLDQNVEDKEENSTIYSTLPLKSQQMNVKTNRPDKFRKHDYLTLSTCSKIGTKTKDSSQQSINKTKIPQKLEEKRNSENDSSLSNEETTKNFELRKERGLSRTNAVRPKISEQLIPETISNASSPSGSSSSEGFVVNPEGFVVVSANGADFQNPSIPSDKSSFNVTNLFSRRISPPQNLSITPTSARNSIQNEEHRKSSTNLNKDQQTSRKSSSNQSNSIFYVPSTNESKTTTPESDSSSNDPNIGKHSVKRGWMNKIFGTSPRPSICGEDFGSEANLEEPVQLEKMEKIGFDKQHDTTPKYKKRTESSNIVKSRHKSNSINPIHSSRERLSINTVIQMQDDYQQLAKPKNLFFEPIDENYSNSYKMSNSARSYTDLNTNVNDRNVQSRSFIPEEADCFHQRSKSSESPIPSQTSLRNDLLHFLMQPIPSNITTITNPSYVPMKENQKAILPSYSPKHFKNPKIQTPIPLPRSKYPLGAPRQISSNDLPWPTSIAPMLEKTSQLQINTNNGPVVRPNSLRLLPPLSTTSSPLNTTATPSTSTTTTSLFTNSNNSFLQEVNNPIRQCDSGIYPEGSTDDETKLQHLDHANTSSEASPQIRHRSDSSGTKIFQSNLSPPPLPPKRIHGPRVPPLPFNIKKVDRFL</sequence>
<dbReference type="AlphaFoldDB" id="A0A1I8B2P9"/>
<dbReference type="PANTHER" id="PTHR44329">
    <property type="entry name" value="SERINE/THREONINE-PROTEIN KINASE TNNI3K-RELATED"/>
    <property type="match status" value="1"/>
</dbReference>
<feature type="region of interest" description="Disordered" evidence="5">
    <location>
        <begin position="230"/>
        <end position="252"/>
    </location>
</feature>
<dbReference type="InterPro" id="IPR001245">
    <property type="entry name" value="Ser-Thr/Tyr_kinase_cat_dom"/>
</dbReference>
<dbReference type="InterPro" id="IPR051681">
    <property type="entry name" value="Ser/Thr_Kinases-Pseudokinases"/>
</dbReference>
<dbReference type="PROSITE" id="PS50011">
    <property type="entry name" value="PROTEIN_KINASE_DOM"/>
    <property type="match status" value="1"/>
</dbReference>
<feature type="region of interest" description="Disordered" evidence="5">
    <location>
        <begin position="883"/>
        <end position="927"/>
    </location>
</feature>
<keyword evidence="3" id="KW-0418">Kinase</keyword>
<keyword evidence="2" id="KW-0547">Nucleotide-binding</keyword>
<evidence type="ECO:0000256" key="4">
    <source>
        <dbReference type="ARBA" id="ARBA00022840"/>
    </source>
</evidence>
<evidence type="ECO:0000256" key="1">
    <source>
        <dbReference type="ARBA" id="ARBA00022679"/>
    </source>
</evidence>
<feature type="region of interest" description="Disordered" evidence="5">
    <location>
        <begin position="288"/>
        <end position="329"/>
    </location>
</feature>
<keyword evidence="4" id="KW-0067">ATP-binding</keyword>
<feature type="compositionally biased region" description="Basic and acidic residues" evidence="5">
    <location>
        <begin position="364"/>
        <end position="373"/>
    </location>
</feature>
<dbReference type="WBParaSite" id="MhA1_Contig123.frz3.gene35">
    <property type="protein sequence ID" value="MhA1_Contig123.frz3.gene35"/>
    <property type="gene ID" value="MhA1_Contig123.frz3.gene35"/>
</dbReference>
<feature type="region of interest" description="Disordered" evidence="5">
    <location>
        <begin position="469"/>
        <end position="544"/>
    </location>
</feature>
<feature type="compositionally biased region" description="Low complexity" evidence="5">
    <location>
        <begin position="504"/>
        <end position="514"/>
    </location>
</feature>
<feature type="compositionally biased region" description="Polar residues" evidence="5">
    <location>
        <begin position="899"/>
        <end position="909"/>
    </location>
</feature>
<evidence type="ECO:0000256" key="3">
    <source>
        <dbReference type="ARBA" id="ARBA00022777"/>
    </source>
</evidence>
<keyword evidence="7" id="KW-1185">Reference proteome</keyword>
<dbReference type="SUPFAM" id="SSF56112">
    <property type="entry name" value="Protein kinase-like (PK-like)"/>
    <property type="match status" value="1"/>
</dbReference>
<dbReference type="GO" id="GO:0004674">
    <property type="term" value="F:protein serine/threonine kinase activity"/>
    <property type="evidence" value="ECO:0007669"/>
    <property type="project" value="TreeGrafter"/>
</dbReference>
<protein>
    <submittedName>
        <fullName evidence="8">Protein kinase domain-containing protein</fullName>
    </submittedName>
</protein>
<feature type="compositionally biased region" description="Polar residues" evidence="5">
    <location>
        <begin position="347"/>
        <end position="361"/>
    </location>
</feature>
<dbReference type="Proteomes" id="UP000095281">
    <property type="component" value="Unplaced"/>
</dbReference>
<reference evidence="8" key="1">
    <citation type="submission" date="2016-11" db="UniProtKB">
        <authorList>
            <consortium name="WormBaseParasite"/>
        </authorList>
    </citation>
    <scope>IDENTIFICATION</scope>
</reference>
<feature type="compositionally biased region" description="Basic and acidic residues" evidence="5">
    <location>
        <begin position="382"/>
        <end position="395"/>
    </location>
</feature>
<proteinExistence type="predicted"/>
<evidence type="ECO:0000313" key="7">
    <source>
        <dbReference type="Proteomes" id="UP000095281"/>
    </source>
</evidence>
<dbReference type="InterPro" id="IPR000719">
    <property type="entry name" value="Prot_kinase_dom"/>
</dbReference>
<feature type="region of interest" description="Disordered" evidence="5">
    <location>
        <begin position="347"/>
        <end position="428"/>
    </location>
</feature>
<evidence type="ECO:0000256" key="2">
    <source>
        <dbReference type="ARBA" id="ARBA00022741"/>
    </source>
</evidence>
<feature type="region of interest" description="Disordered" evidence="5">
    <location>
        <begin position="748"/>
        <end position="769"/>
    </location>
</feature>
<name>A0A1I8B2P9_MELHA</name>
<dbReference type="SMART" id="SM00220">
    <property type="entry name" value="S_TKc"/>
    <property type="match status" value="1"/>
</dbReference>
<accession>A0A1I8B2P9</accession>
<feature type="compositionally biased region" description="Low complexity" evidence="5">
    <location>
        <begin position="415"/>
        <end position="426"/>
    </location>
</feature>
<feature type="compositionally biased region" description="Polar residues" evidence="5">
    <location>
        <begin position="308"/>
        <end position="325"/>
    </location>
</feature>
<evidence type="ECO:0000256" key="5">
    <source>
        <dbReference type="SAM" id="MobiDB-lite"/>
    </source>
</evidence>
<keyword evidence="1" id="KW-0808">Transferase</keyword>
<dbReference type="PANTHER" id="PTHR44329:SF288">
    <property type="entry name" value="MITOGEN-ACTIVATED PROTEIN KINASE KINASE KINASE 20"/>
    <property type="match status" value="1"/>
</dbReference>
<feature type="compositionally biased region" description="Polar residues" evidence="5">
    <location>
        <begin position="519"/>
        <end position="538"/>
    </location>
</feature>
<organism evidence="7 8">
    <name type="scientific">Meloidogyne hapla</name>
    <name type="common">Root-knot nematode worm</name>
    <dbReference type="NCBI Taxonomy" id="6305"/>
    <lineage>
        <taxon>Eukaryota</taxon>
        <taxon>Metazoa</taxon>
        <taxon>Ecdysozoa</taxon>
        <taxon>Nematoda</taxon>
        <taxon>Chromadorea</taxon>
        <taxon>Rhabditida</taxon>
        <taxon>Tylenchina</taxon>
        <taxon>Tylenchomorpha</taxon>
        <taxon>Tylenchoidea</taxon>
        <taxon>Meloidogynidae</taxon>
        <taxon>Meloidogyninae</taxon>
        <taxon>Meloidogyne</taxon>
    </lineage>
</organism>
<dbReference type="InterPro" id="IPR011009">
    <property type="entry name" value="Kinase-like_dom_sf"/>
</dbReference>
<evidence type="ECO:0000313" key="8">
    <source>
        <dbReference type="WBParaSite" id="MhA1_Contig123.frz3.gene35"/>
    </source>
</evidence>
<feature type="region of interest" description="Disordered" evidence="5">
    <location>
        <begin position="590"/>
        <end position="618"/>
    </location>
</feature>